<dbReference type="InterPro" id="IPR036388">
    <property type="entry name" value="WH-like_DNA-bd_sf"/>
</dbReference>
<keyword evidence="3" id="KW-0804">Transcription</keyword>
<sequence>MPDSSPDAPLYEIKANLFKALAHPARVRILEILVAAGGPCPVSDLLDALGLEASLLSQHLAVLRRHHVVTSTRSGNAVTYELAHPQVADLLAVARSFLLDRLTTQQKQLALATRLESAR</sequence>
<gene>
    <name evidence="5" type="ORF">GCM10011509_16520</name>
</gene>
<dbReference type="CDD" id="cd00090">
    <property type="entry name" value="HTH_ARSR"/>
    <property type="match status" value="1"/>
</dbReference>
<dbReference type="InterPro" id="IPR036390">
    <property type="entry name" value="WH_DNA-bd_sf"/>
</dbReference>
<keyword evidence="6" id="KW-1185">Reference proteome</keyword>
<dbReference type="Pfam" id="PF12840">
    <property type="entry name" value="HTH_20"/>
    <property type="match status" value="1"/>
</dbReference>
<dbReference type="EMBL" id="BMLB01000003">
    <property type="protein sequence ID" value="GGK68829.1"/>
    <property type="molecule type" value="Genomic_DNA"/>
</dbReference>
<evidence type="ECO:0000256" key="2">
    <source>
        <dbReference type="ARBA" id="ARBA00023125"/>
    </source>
</evidence>
<protein>
    <submittedName>
        <fullName evidence="5">Transcriptional regulator</fullName>
    </submittedName>
</protein>
<dbReference type="InterPro" id="IPR051011">
    <property type="entry name" value="Metal_resp_trans_reg"/>
</dbReference>
<dbReference type="SMART" id="SM00418">
    <property type="entry name" value="HTH_ARSR"/>
    <property type="match status" value="1"/>
</dbReference>
<dbReference type="NCBIfam" id="NF033788">
    <property type="entry name" value="HTH_metalloreg"/>
    <property type="match status" value="1"/>
</dbReference>
<evidence type="ECO:0000313" key="6">
    <source>
        <dbReference type="Proteomes" id="UP000662111"/>
    </source>
</evidence>
<evidence type="ECO:0000256" key="3">
    <source>
        <dbReference type="ARBA" id="ARBA00023163"/>
    </source>
</evidence>
<dbReference type="PANTHER" id="PTHR43132:SF2">
    <property type="entry name" value="ARSENICAL RESISTANCE OPERON REPRESSOR ARSR-RELATED"/>
    <property type="match status" value="1"/>
</dbReference>
<keyword evidence="1" id="KW-0805">Transcription regulation</keyword>
<name>A0ABQ2F7N6_9MICO</name>
<evidence type="ECO:0000256" key="1">
    <source>
        <dbReference type="ARBA" id="ARBA00023015"/>
    </source>
</evidence>
<evidence type="ECO:0000313" key="5">
    <source>
        <dbReference type="EMBL" id="GGK68829.1"/>
    </source>
</evidence>
<dbReference type="Gene3D" id="1.10.10.10">
    <property type="entry name" value="Winged helix-like DNA-binding domain superfamily/Winged helix DNA-binding domain"/>
    <property type="match status" value="1"/>
</dbReference>
<dbReference type="PRINTS" id="PR00778">
    <property type="entry name" value="HTHARSR"/>
</dbReference>
<feature type="domain" description="HTH arsR-type" evidence="4">
    <location>
        <begin position="6"/>
        <end position="102"/>
    </location>
</feature>
<dbReference type="PANTHER" id="PTHR43132">
    <property type="entry name" value="ARSENICAL RESISTANCE OPERON REPRESSOR ARSR-RELATED"/>
    <property type="match status" value="1"/>
</dbReference>
<dbReference type="PROSITE" id="PS50987">
    <property type="entry name" value="HTH_ARSR_2"/>
    <property type="match status" value="1"/>
</dbReference>
<dbReference type="SUPFAM" id="SSF46785">
    <property type="entry name" value="Winged helix' DNA-binding domain"/>
    <property type="match status" value="1"/>
</dbReference>
<keyword evidence="2" id="KW-0238">DNA-binding</keyword>
<organism evidence="5 6">
    <name type="scientific">Ornithinimicrobium pekingense</name>
    <dbReference type="NCBI Taxonomy" id="384677"/>
    <lineage>
        <taxon>Bacteria</taxon>
        <taxon>Bacillati</taxon>
        <taxon>Actinomycetota</taxon>
        <taxon>Actinomycetes</taxon>
        <taxon>Micrococcales</taxon>
        <taxon>Ornithinimicrobiaceae</taxon>
        <taxon>Ornithinimicrobium</taxon>
    </lineage>
</organism>
<reference evidence="6" key="1">
    <citation type="journal article" date="2019" name="Int. J. Syst. Evol. Microbiol.">
        <title>The Global Catalogue of Microorganisms (GCM) 10K type strain sequencing project: providing services to taxonomists for standard genome sequencing and annotation.</title>
        <authorList>
            <consortium name="The Broad Institute Genomics Platform"/>
            <consortium name="The Broad Institute Genome Sequencing Center for Infectious Disease"/>
            <person name="Wu L."/>
            <person name="Ma J."/>
        </authorList>
    </citation>
    <scope>NUCLEOTIDE SEQUENCE [LARGE SCALE GENOMIC DNA]</scope>
    <source>
        <strain evidence="6">CGMCC 1.5362</strain>
    </source>
</reference>
<comment type="caution">
    <text evidence="5">The sequence shown here is derived from an EMBL/GenBank/DDBJ whole genome shotgun (WGS) entry which is preliminary data.</text>
</comment>
<proteinExistence type="predicted"/>
<dbReference type="InterPro" id="IPR001845">
    <property type="entry name" value="HTH_ArsR_DNA-bd_dom"/>
</dbReference>
<dbReference type="Proteomes" id="UP000662111">
    <property type="component" value="Unassembled WGS sequence"/>
</dbReference>
<accession>A0ABQ2F7N6</accession>
<evidence type="ECO:0000259" key="4">
    <source>
        <dbReference type="PROSITE" id="PS50987"/>
    </source>
</evidence>
<dbReference type="InterPro" id="IPR011991">
    <property type="entry name" value="ArsR-like_HTH"/>
</dbReference>